<keyword evidence="2" id="KW-1185">Reference proteome</keyword>
<name>A0ACD5BFI9_9PSEU</name>
<accession>A0ACD5BFI9</accession>
<dbReference type="Proteomes" id="UP001456344">
    <property type="component" value="Chromosome"/>
</dbReference>
<sequence length="150" mass="16521">MTDPHSGTPLLAGLSEAQRSVVEATGRIEEYTPGTRLFDEGGDADRCWLIISGQVAVDTHVLHRGPVTLQSVGAGELLGWSWLIPPYRWHFGAVTVAPTRALVLDASQVRVLVETDPELGFLLTRILLETLVNRLQATRLRLLDLYRNPA</sequence>
<organism evidence="1 2">
    <name type="scientific">Amycolatopsis coloradensis</name>
    <dbReference type="NCBI Taxonomy" id="76021"/>
    <lineage>
        <taxon>Bacteria</taxon>
        <taxon>Bacillati</taxon>
        <taxon>Actinomycetota</taxon>
        <taxon>Actinomycetes</taxon>
        <taxon>Pseudonocardiales</taxon>
        <taxon>Pseudonocardiaceae</taxon>
        <taxon>Amycolatopsis</taxon>
    </lineage>
</organism>
<protein>
    <submittedName>
        <fullName evidence="1">Cyclic nucleotide-binding domain-containing protein</fullName>
    </submittedName>
</protein>
<evidence type="ECO:0000313" key="1">
    <source>
        <dbReference type="EMBL" id="WYW18183.1"/>
    </source>
</evidence>
<proteinExistence type="predicted"/>
<gene>
    <name evidence="1" type="ORF">LCL61_21810</name>
</gene>
<reference evidence="1" key="1">
    <citation type="submission" date="2023-10" db="EMBL/GenBank/DDBJ databases">
        <title>Whole genome sequencing of actinobacterial strain Amycolatopsis sp. (BCA-696) identifies the underlying plant growth-promoting genes.</title>
        <authorList>
            <person name="Gandham P."/>
            <person name="Vadla N."/>
            <person name="Saji A."/>
            <person name="Srinivas V."/>
            <person name="Ruperao P."/>
            <person name="Selvanayagam S."/>
            <person name="Saxena R.K."/>
            <person name="Rathore A."/>
            <person name="Gopalakrishnan S."/>
            <person name="Thakur V."/>
        </authorList>
    </citation>
    <scope>NUCLEOTIDE SEQUENCE</scope>
    <source>
        <strain evidence="1">BCA-696</strain>
    </source>
</reference>
<evidence type="ECO:0000313" key="2">
    <source>
        <dbReference type="Proteomes" id="UP001456344"/>
    </source>
</evidence>
<dbReference type="EMBL" id="CP150484">
    <property type="protein sequence ID" value="WYW18183.1"/>
    <property type="molecule type" value="Genomic_DNA"/>
</dbReference>